<reference evidence="1" key="2">
    <citation type="journal article" date="2015" name="Data Brief">
        <title>Shoot transcriptome of the giant reed, Arundo donax.</title>
        <authorList>
            <person name="Barrero R.A."/>
            <person name="Guerrero F.D."/>
            <person name="Moolhuijzen P."/>
            <person name="Goolsby J.A."/>
            <person name="Tidwell J."/>
            <person name="Bellgard S.E."/>
            <person name="Bellgard M.I."/>
        </authorList>
    </citation>
    <scope>NUCLEOTIDE SEQUENCE</scope>
    <source>
        <tissue evidence="1">Shoot tissue taken approximately 20 cm above the soil surface</tissue>
    </source>
</reference>
<reference evidence="1" key="1">
    <citation type="submission" date="2014-09" db="EMBL/GenBank/DDBJ databases">
        <authorList>
            <person name="Magalhaes I.L.F."/>
            <person name="Oliveira U."/>
            <person name="Santos F.R."/>
            <person name="Vidigal T.H.D.A."/>
            <person name="Brescovit A.D."/>
            <person name="Santos A.J."/>
        </authorList>
    </citation>
    <scope>NUCLEOTIDE SEQUENCE</scope>
    <source>
        <tissue evidence="1">Shoot tissue taken approximately 20 cm above the soil surface</tissue>
    </source>
</reference>
<proteinExistence type="predicted"/>
<dbReference type="AlphaFoldDB" id="A0A0A9EVJ3"/>
<accession>A0A0A9EVJ3</accession>
<name>A0A0A9EVJ3_ARUDO</name>
<evidence type="ECO:0000313" key="1">
    <source>
        <dbReference type="EMBL" id="JAE01906.1"/>
    </source>
</evidence>
<sequence>MDTKGSLCGVALLCTEIAIVVVAPAPHGRHSSLHLTADCVGRRCINVVSKIVELSLVWCFLELRWLILVT</sequence>
<organism evidence="1">
    <name type="scientific">Arundo donax</name>
    <name type="common">Giant reed</name>
    <name type="synonym">Donax arundinaceus</name>
    <dbReference type="NCBI Taxonomy" id="35708"/>
    <lineage>
        <taxon>Eukaryota</taxon>
        <taxon>Viridiplantae</taxon>
        <taxon>Streptophyta</taxon>
        <taxon>Embryophyta</taxon>
        <taxon>Tracheophyta</taxon>
        <taxon>Spermatophyta</taxon>
        <taxon>Magnoliopsida</taxon>
        <taxon>Liliopsida</taxon>
        <taxon>Poales</taxon>
        <taxon>Poaceae</taxon>
        <taxon>PACMAD clade</taxon>
        <taxon>Arundinoideae</taxon>
        <taxon>Arundineae</taxon>
        <taxon>Arundo</taxon>
    </lineage>
</organism>
<dbReference type="EMBL" id="GBRH01195990">
    <property type="protein sequence ID" value="JAE01906.1"/>
    <property type="molecule type" value="Transcribed_RNA"/>
</dbReference>
<dbReference type="EMBL" id="GBRH01262515">
    <property type="protein sequence ID" value="JAD35380.1"/>
    <property type="molecule type" value="Transcribed_RNA"/>
</dbReference>
<protein>
    <submittedName>
        <fullName evidence="1">Uncharacterized protein</fullName>
    </submittedName>
</protein>